<dbReference type="InterPro" id="IPR037221">
    <property type="entry name" value="H-type_lectin_dom_sf"/>
</dbReference>
<feature type="chain" id="PRO_5043315242" evidence="1">
    <location>
        <begin position="24"/>
        <end position="352"/>
    </location>
</feature>
<sequence>MNLIISSLYAITLIAQHVDVTAAAHLTFESSPAVIYPVVTKQLRLRCSVQSTSPATTVTTPTPMNTTNPGILVIINPQIQSTNDDGDVSHVMSIIIAKKDNTTGQSVNVASVTAYDQATAEGPFSGKVRVEGSSEQSHATSELGFLELIWDGPAEDQAGLYTCEIFGLNLDKHSTYLRTSKEVIMSEPDIASLVNFIIQHDTVIQQLESSNEMLRDEEARLQANLTANHEGLLREALKEAELMMSTVTSSQRELDTILEKVEHSLIQTGKEECNNATDITFRHYYNSTPAVLLSITDAEFNPNLVYWPYHEDFGFQVYVQTVDNYGFSAFCKRKGSNSFANFTWFAMDKNIF</sequence>
<protein>
    <submittedName>
        <fullName evidence="2">Uncharacterized protein</fullName>
    </submittedName>
</protein>
<dbReference type="SUPFAM" id="SSF141086">
    <property type="entry name" value="Agglutinin HPA-like"/>
    <property type="match status" value="1"/>
</dbReference>
<gene>
    <name evidence="2" type="ORF">GSLYS_00021007001</name>
</gene>
<feature type="signal peptide" evidence="1">
    <location>
        <begin position="1"/>
        <end position="23"/>
    </location>
</feature>
<evidence type="ECO:0000256" key="1">
    <source>
        <dbReference type="SAM" id="SignalP"/>
    </source>
</evidence>
<keyword evidence="1" id="KW-0732">Signal</keyword>
<evidence type="ECO:0000313" key="2">
    <source>
        <dbReference type="EMBL" id="CAL1547690.1"/>
    </source>
</evidence>
<dbReference type="Gene3D" id="2.60.40.2080">
    <property type="match status" value="1"/>
</dbReference>
<comment type="caution">
    <text evidence="2">The sequence shown here is derived from an EMBL/GenBank/DDBJ whole genome shotgun (WGS) entry which is preliminary data.</text>
</comment>
<dbReference type="AlphaFoldDB" id="A0AAV2IML2"/>
<dbReference type="Proteomes" id="UP001497497">
    <property type="component" value="Unassembled WGS sequence"/>
</dbReference>
<keyword evidence="3" id="KW-1185">Reference proteome</keyword>
<organism evidence="2 3">
    <name type="scientific">Lymnaea stagnalis</name>
    <name type="common">Great pond snail</name>
    <name type="synonym">Helix stagnalis</name>
    <dbReference type="NCBI Taxonomy" id="6523"/>
    <lineage>
        <taxon>Eukaryota</taxon>
        <taxon>Metazoa</taxon>
        <taxon>Spiralia</taxon>
        <taxon>Lophotrochozoa</taxon>
        <taxon>Mollusca</taxon>
        <taxon>Gastropoda</taxon>
        <taxon>Heterobranchia</taxon>
        <taxon>Euthyneura</taxon>
        <taxon>Panpulmonata</taxon>
        <taxon>Hygrophila</taxon>
        <taxon>Lymnaeoidea</taxon>
        <taxon>Lymnaeidae</taxon>
        <taxon>Lymnaea</taxon>
    </lineage>
</organism>
<evidence type="ECO:0000313" key="3">
    <source>
        <dbReference type="Proteomes" id="UP001497497"/>
    </source>
</evidence>
<accession>A0AAV2IML2</accession>
<name>A0AAV2IML2_LYMST</name>
<reference evidence="2 3" key="1">
    <citation type="submission" date="2024-04" db="EMBL/GenBank/DDBJ databases">
        <authorList>
            <consortium name="Genoscope - CEA"/>
            <person name="William W."/>
        </authorList>
    </citation>
    <scope>NUCLEOTIDE SEQUENCE [LARGE SCALE GENOMIC DNA]</scope>
</reference>
<dbReference type="EMBL" id="CAXITT010001044">
    <property type="protein sequence ID" value="CAL1547690.1"/>
    <property type="molecule type" value="Genomic_DNA"/>
</dbReference>
<proteinExistence type="predicted"/>